<dbReference type="GO" id="GO:0051537">
    <property type="term" value="F:2 iron, 2 sulfur cluster binding"/>
    <property type="evidence" value="ECO:0007669"/>
    <property type="project" value="UniProtKB-KW"/>
</dbReference>
<dbReference type="InterPro" id="IPR001433">
    <property type="entry name" value="OxRdtase_FAD/NAD-bd"/>
</dbReference>
<keyword evidence="7" id="KW-0274">FAD</keyword>
<feature type="transmembrane region" description="Helical" evidence="13">
    <location>
        <begin position="164"/>
        <end position="186"/>
    </location>
</feature>
<feature type="domain" description="FAD-binding FR-type" evidence="14">
    <location>
        <begin position="294"/>
        <end position="394"/>
    </location>
</feature>
<dbReference type="SUPFAM" id="SSF52343">
    <property type="entry name" value="Ferredoxin reductase-like, C-terminal NADP-linked domain"/>
    <property type="match status" value="1"/>
</dbReference>
<evidence type="ECO:0000256" key="8">
    <source>
        <dbReference type="ARBA" id="ARBA00022989"/>
    </source>
</evidence>
<dbReference type="Gene3D" id="3.40.50.80">
    <property type="entry name" value="Nucleotide-binding domain of ferredoxin-NADP reductase (FNR) module"/>
    <property type="match status" value="1"/>
</dbReference>
<evidence type="ECO:0000256" key="12">
    <source>
        <dbReference type="ARBA" id="ARBA00023136"/>
    </source>
</evidence>
<dbReference type="Pfam" id="PF01794">
    <property type="entry name" value="Ferric_reduct"/>
    <property type="match status" value="1"/>
</dbReference>
<dbReference type="GO" id="GO:0016020">
    <property type="term" value="C:membrane"/>
    <property type="evidence" value="ECO:0007669"/>
    <property type="project" value="UniProtKB-SubCell"/>
</dbReference>
<dbReference type="Proteomes" id="UP000653674">
    <property type="component" value="Unassembled WGS sequence"/>
</dbReference>
<feature type="transmembrane region" description="Helical" evidence="13">
    <location>
        <begin position="120"/>
        <end position="143"/>
    </location>
</feature>
<keyword evidence="5" id="KW-0001">2Fe-2S</keyword>
<dbReference type="InterPro" id="IPR013112">
    <property type="entry name" value="FAD-bd_8"/>
</dbReference>
<keyword evidence="12 13" id="KW-0472">Membrane</keyword>
<evidence type="ECO:0000313" key="16">
    <source>
        <dbReference type="Proteomes" id="UP000653674"/>
    </source>
</evidence>
<feature type="transmembrane region" description="Helical" evidence="13">
    <location>
        <begin position="88"/>
        <end position="108"/>
    </location>
</feature>
<dbReference type="PANTHER" id="PTHR47354:SF8">
    <property type="entry name" value="1,2-PHENYLACETYL-COA EPOXIDASE, SUBUNIT E"/>
    <property type="match status" value="1"/>
</dbReference>
<keyword evidence="4 13" id="KW-0812">Transmembrane</keyword>
<dbReference type="Gene3D" id="2.40.30.10">
    <property type="entry name" value="Translation factors"/>
    <property type="match status" value="1"/>
</dbReference>
<keyword evidence="9" id="KW-0560">Oxidoreductase</keyword>
<dbReference type="GO" id="GO:0046872">
    <property type="term" value="F:metal ion binding"/>
    <property type="evidence" value="ECO:0007669"/>
    <property type="project" value="UniProtKB-KW"/>
</dbReference>
<evidence type="ECO:0000256" key="10">
    <source>
        <dbReference type="ARBA" id="ARBA00023004"/>
    </source>
</evidence>
<feature type="transmembrane region" description="Helical" evidence="13">
    <location>
        <begin position="268"/>
        <end position="288"/>
    </location>
</feature>
<accession>A0A8J3LN85</accession>
<dbReference type="CDD" id="cd06198">
    <property type="entry name" value="FNR_like_3"/>
    <property type="match status" value="1"/>
</dbReference>
<reference evidence="15" key="1">
    <citation type="submission" date="2021-01" db="EMBL/GenBank/DDBJ databases">
        <title>Whole genome shotgun sequence of Planosporangium flavigriseum NBRC 105377.</title>
        <authorList>
            <person name="Komaki H."/>
            <person name="Tamura T."/>
        </authorList>
    </citation>
    <scope>NUCLEOTIDE SEQUENCE</scope>
    <source>
        <strain evidence="15">NBRC 105377</strain>
    </source>
</reference>
<evidence type="ECO:0000256" key="13">
    <source>
        <dbReference type="SAM" id="Phobius"/>
    </source>
</evidence>
<dbReference type="Pfam" id="PF00175">
    <property type="entry name" value="NAD_binding_1"/>
    <property type="match status" value="1"/>
</dbReference>
<dbReference type="EMBL" id="BONU01000018">
    <property type="protein sequence ID" value="GIG74459.1"/>
    <property type="molecule type" value="Genomic_DNA"/>
</dbReference>
<comment type="caution">
    <text evidence="15">The sequence shown here is derived from an EMBL/GenBank/DDBJ whole genome shotgun (WGS) entry which is preliminary data.</text>
</comment>
<organism evidence="15 16">
    <name type="scientific">Planosporangium flavigriseum</name>
    <dbReference type="NCBI Taxonomy" id="373681"/>
    <lineage>
        <taxon>Bacteria</taxon>
        <taxon>Bacillati</taxon>
        <taxon>Actinomycetota</taxon>
        <taxon>Actinomycetes</taxon>
        <taxon>Micromonosporales</taxon>
        <taxon>Micromonosporaceae</taxon>
        <taxon>Planosporangium</taxon>
    </lineage>
</organism>
<dbReference type="GO" id="GO:0016491">
    <property type="term" value="F:oxidoreductase activity"/>
    <property type="evidence" value="ECO:0007669"/>
    <property type="project" value="UniProtKB-KW"/>
</dbReference>
<dbReference type="Pfam" id="PF08022">
    <property type="entry name" value="FAD_binding_8"/>
    <property type="match status" value="1"/>
</dbReference>
<evidence type="ECO:0000256" key="3">
    <source>
        <dbReference type="ARBA" id="ARBA00022630"/>
    </source>
</evidence>
<evidence type="ECO:0000256" key="9">
    <source>
        <dbReference type="ARBA" id="ARBA00023002"/>
    </source>
</evidence>
<dbReference type="InterPro" id="IPR013130">
    <property type="entry name" value="Fe3_Rdtase_TM_dom"/>
</dbReference>
<keyword evidence="11" id="KW-0411">Iron-sulfur</keyword>
<keyword evidence="16" id="KW-1185">Reference proteome</keyword>
<dbReference type="InterPro" id="IPR050415">
    <property type="entry name" value="MRET"/>
</dbReference>
<keyword evidence="3" id="KW-0285">Flavoprotein</keyword>
<evidence type="ECO:0000259" key="14">
    <source>
        <dbReference type="PROSITE" id="PS51384"/>
    </source>
</evidence>
<protein>
    <submittedName>
        <fullName evidence="15">Ferric reductase</fullName>
    </submittedName>
</protein>
<dbReference type="PROSITE" id="PS51384">
    <property type="entry name" value="FAD_FR"/>
    <property type="match status" value="1"/>
</dbReference>
<keyword evidence="10" id="KW-0408">Iron</keyword>
<dbReference type="PANTHER" id="PTHR47354">
    <property type="entry name" value="NADH OXIDOREDUCTASE HCR"/>
    <property type="match status" value="1"/>
</dbReference>
<dbReference type="AlphaFoldDB" id="A0A8J3LN85"/>
<dbReference type="SUPFAM" id="SSF63380">
    <property type="entry name" value="Riboflavin synthase domain-like"/>
    <property type="match status" value="1"/>
</dbReference>
<evidence type="ECO:0000256" key="6">
    <source>
        <dbReference type="ARBA" id="ARBA00022723"/>
    </source>
</evidence>
<keyword evidence="6" id="KW-0479">Metal-binding</keyword>
<feature type="transmembrane region" description="Helical" evidence="13">
    <location>
        <begin position="206"/>
        <end position="224"/>
    </location>
</feature>
<evidence type="ECO:0000256" key="5">
    <source>
        <dbReference type="ARBA" id="ARBA00022714"/>
    </source>
</evidence>
<evidence type="ECO:0000256" key="4">
    <source>
        <dbReference type="ARBA" id="ARBA00022692"/>
    </source>
</evidence>
<sequence length="519" mass="57920">MAAERWLGTDRPGPDMDGVIAAADATRRAVEEPLFIDQQPPFIDREPLFADEEPLYLDLSEEPRGGSAAYDPHRSRTGPRRVNAGNRLFFVILFWFALAASVEVWWLGNPSGSITGAGPALIAAGQITGLVGGFVLLVQVLMMSRVAWLEQWVGAHDLLIWHRSLGGVLVILIPAHAVLTIFGYAAAANVSAGRETWTMLTTYEDMISAFVATGVLVAIGALSIRAIRRRMPYELWYYVHLATYLVLLLGYGHQFADGTDLLRGGFARWYWTSLYVFVVVCLIWGRVLEPLWLNLRHRFRVVAVVGEAPDMVSIYVGGRRLDKLEAQAGQYFRWRFLTRGNWWQAHPFSLSAAPNSDWLRLTVKIVGDHTRGLQRLKPGDRVYAEGPSGAFTADRRVRPGALLIAGGSGIAPIRALLEDLPAGTVVLYRATSADDLVFRDELDSLAVEKRAQVWYVLGGRDDPAPRHLFTPTGMRELVPDVRRRDVYLCGPNGLISMSVKVLRRLRVPKRQIHLDPFEF</sequence>
<evidence type="ECO:0000256" key="1">
    <source>
        <dbReference type="ARBA" id="ARBA00001974"/>
    </source>
</evidence>
<evidence type="ECO:0000313" key="15">
    <source>
        <dbReference type="EMBL" id="GIG74459.1"/>
    </source>
</evidence>
<name>A0A8J3LN85_9ACTN</name>
<evidence type="ECO:0000256" key="11">
    <source>
        <dbReference type="ARBA" id="ARBA00023014"/>
    </source>
</evidence>
<comment type="cofactor">
    <cofactor evidence="1">
        <name>FAD</name>
        <dbReference type="ChEBI" id="CHEBI:57692"/>
    </cofactor>
</comment>
<evidence type="ECO:0000256" key="2">
    <source>
        <dbReference type="ARBA" id="ARBA00004141"/>
    </source>
</evidence>
<keyword evidence="8 13" id="KW-1133">Transmembrane helix</keyword>
<dbReference type="GO" id="GO:0050660">
    <property type="term" value="F:flavin adenine dinucleotide binding"/>
    <property type="evidence" value="ECO:0007669"/>
    <property type="project" value="TreeGrafter"/>
</dbReference>
<proteinExistence type="predicted"/>
<dbReference type="PRINTS" id="PR00410">
    <property type="entry name" value="PHEHYDRXLASE"/>
</dbReference>
<comment type="subcellular location">
    <subcellularLocation>
        <location evidence="2">Membrane</location>
        <topology evidence="2">Multi-pass membrane protein</topology>
    </subcellularLocation>
</comment>
<evidence type="ECO:0000256" key="7">
    <source>
        <dbReference type="ARBA" id="ARBA00022827"/>
    </source>
</evidence>
<feature type="transmembrane region" description="Helical" evidence="13">
    <location>
        <begin position="236"/>
        <end position="256"/>
    </location>
</feature>
<dbReference type="InterPro" id="IPR017927">
    <property type="entry name" value="FAD-bd_FR_type"/>
</dbReference>
<dbReference type="InterPro" id="IPR017938">
    <property type="entry name" value="Riboflavin_synthase-like_b-brl"/>
</dbReference>
<dbReference type="InterPro" id="IPR039261">
    <property type="entry name" value="FNR_nucleotide-bd"/>
</dbReference>
<gene>
    <name evidence="15" type="ORF">Pfl04_28630</name>
</gene>